<proteinExistence type="predicted"/>
<name>A0A518J1K3_9BACT</name>
<organism evidence="4 5">
    <name type="scientific">Rosistilla oblonga</name>
    <dbReference type="NCBI Taxonomy" id="2527990"/>
    <lineage>
        <taxon>Bacteria</taxon>
        <taxon>Pseudomonadati</taxon>
        <taxon>Planctomycetota</taxon>
        <taxon>Planctomycetia</taxon>
        <taxon>Pirellulales</taxon>
        <taxon>Pirellulaceae</taxon>
        <taxon>Rosistilla</taxon>
    </lineage>
</organism>
<accession>A0A518J1K3</accession>
<dbReference type="Pfam" id="PF13385">
    <property type="entry name" value="Laminin_G_3"/>
    <property type="match status" value="1"/>
</dbReference>
<feature type="domain" description="DUF1549" evidence="1">
    <location>
        <begin position="199"/>
        <end position="411"/>
    </location>
</feature>
<dbReference type="SUPFAM" id="SSF49899">
    <property type="entry name" value="Concanavalin A-like lectins/glucanases"/>
    <property type="match status" value="1"/>
</dbReference>
<dbReference type="PANTHER" id="PTHR35889:SF3">
    <property type="entry name" value="F-BOX DOMAIN-CONTAINING PROTEIN"/>
    <property type="match status" value="1"/>
</dbReference>
<evidence type="ECO:0000313" key="4">
    <source>
        <dbReference type="EMBL" id="QDV59224.1"/>
    </source>
</evidence>
<reference evidence="4 5" key="1">
    <citation type="submission" date="2019-02" db="EMBL/GenBank/DDBJ databases">
        <title>Deep-cultivation of Planctomycetes and their phenomic and genomic characterization uncovers novel biology.</title>
        <authorList>
            <person name="Wiegand S."/>
            <person name="Jogler M."/>
            <person name="Boedeker C."/>
            <person name="Pinto D."/>
            <person name="Vollmers J."/>
            <person name="Rivas-Marin E."/>
            <person name="Kohn T."/>
            <person name="Peeters S.H."/>
            <person name="Heuer A."/>
            <person name="Rast P."/>
            <person name="Oberbeckmann S."/>
            <person name="Bunk B."/>
            <person name="Jeske O."/>
            <person name="Meyerdierks A."/>
            <person name="Storesund J.E."/>
            <person name="Kallscheuer N."/>
            <person name="Luecker S."/>
            <person name="Lage O.M."/>
            <person name="Pohl T."/>
            <person name="Merkel B.J."/>
            <person name="Hornburger P."/>
            <person name="Mueller R.-W."/>
            <person name="Bruemmer F."/>
            <person name="Labrenz M."/>
            <person name="Spormann A.M."/>
            <person name="Op den Camp H."/>
            <person name="Overmann J."/>
            <person name="Amann R."/>
            <person name="Jetten M.S.M."/>
            <person name="Mascher T."/>
            <person name="Medema M.H."/>
            <person name="Devos D.P."/>
            <person name="Kaster A.-K."/>
            <person name="Ovreas L."/>
            <person name="Rohde M."/>
            <person name="Galperin M.Y."/>
            <person name="Jogler C."/>
        </authorList>
    </citation>
    <scope>NUCLEOTIDE SEQUENCE [LARGE SCALE GENOMIC DNA]</scope>
    <source>
        <strain evidence="4 5">Mal33</strain>
    </source>
</reference>
<evidence type="ECO:0000259" key="3">
    <source>
        <dbReference type="Pfam" id="PF07635"/>
    </source>
</evidence>
<feature type="domain" description="Cytochrome C Planctomycete-type" evidence="3">
    <location>
        <begin position="70"/>
        <end position="125"/>
    </location>
</feature>
<dbReference type="Pfam" id="PF07583">
    <property type="entry name" value="PSCyt2"/>
    <property type="match status" value="1"/>
</dbReference>
<dbReference type="InterPro" id="IPR022655">
    <property type="entry name" value="DUF1553"/>
</dbReference>
<evidence type="ECO:0000259" key="2">
    <source>
        <dbReference type="Pfam" id="PF07587"/>
    </source>
</evidence>
<dbReference type="InterPro" id="IPR013320">
    <property type="entry name" value="ConA-like_dom_sf"/>
</dbReference>
<evidence type="ECO:0000259" key="1">
    <source>
        <dbReference type="Pfam" id="PF07583"/>
    </source>
</evidence>
<dbReference type="InterPro" id="IPR011444">
    <property type="entry name" value="DUF1549"/>
</dbReference>
<protein>
    <submittedName>
        <fullName evidence="4">Planctomycete cytochrome C</fullName>
    </submittedName>
</protein>
<dbReference type="Proteomes" id="UP000316770">
    <property type="component" value="Chromosome"/>
</dbReference>
<dbReference type="PANTHER" id="PTHR35889">
    <property type="entry name" value="CYCLOINULO-OLIGOSACCHARIDE FRUCTANOTRANSFERASE-RELATED"/>
    <property type="match status" value="1"/>
</dbReference>
<dbReference type="Pfam" id="PF07635">
    <property type="entry name" value="PSCyt1"/>
    <property type="match status" value="1"/>
</dbReference>
<dbReference type="EMBL" id="CP036318">
    <property type="protein sequence ID" value="QDV59224.1"/>
    <property type="molecule type" value="Genomic_DNA"/>
</dbReference>
<gene>
    <name evidence="4" type="ORF">Mal33_52520</name>
</gene>
<feature type="domain" description="DUF1553" evidence="2">
    <location>
        <begin position="828"/>
        <end position="1064"/>
    </location>
</feature>
<keyword evidence="5" id="KW-1185">Reference proteome</keyword>
<evidence type="ECO:0000313" key="5">
    <source>
        <dbReference type="Proteomes" id="UP000316770"/>
    </source>
</evidence>
<dbReference type="Gene3D" id="2.60.120.200">
    <property type="match status" value="1"/>
</dbReference>
<sequence length="1390" mass="154494">MPQLRWPLAVELEARMDRIAQASRMNRMRSFAFGVLFLAMLRCSSAADEATPEQIEFFEAKIRPVLVEHCYECHNSDSVAEAEFALDWREPLRRGGDSGPALAETPDASFLLQVMRHEVDGLEMPEGGVKLSDTILADFEKWIAMGAPDPRDEPPSADELAKSTSWEAVRNKRAKWWSFQPIGNIAPPAGDNGWSDLAIDRFTYAKMHAAGLQPAAQADRVTLIRRLYFALTGLPPTPDQIDAFVDDTADDAYERLVDELLQSPHFGERWARHWMDWFRYAQSHGSEGDPAIAGATLYRDYLIRALNADVRYDQLVREHIAGDQLPEPRINESLGINESLIGTAHWRMVFHGFAPTDALDERVRFNDDAIDVVSKAFLGLTVSCARCHNHKFDAISQADYYAFAGIVDSTRPGRAAIDLPSRLNLHRDTLANLKPRIREAIAADWQPAVAALGDRLQSTPPSESDAKEANSVLNPWATIQRAIADGTTFEAAWNQSVAEFEMLQTQRAAFEEQSLAEDWRLDRAPPEGEWFAYGNGLVGDAEQADDRQPETTAAGEFAIAESGDALLGIYPASVVTHGISNKHGGRLTSRDFLASEDQRLWLQIAGDGASSSRFVVQNYPRNGTVYPVTNLSGEKAARWHWEQYDLSYWSGDELHIELATARDGPLLVKPNDRSWFGIRRAVVTAGGQQPPSDWHEHLSPLFLIAGEQPPKSASDLAELYATAIGQAMEAWQSGTMTDPQALLLDACVQQKLLPNALDNLPSAKPLIEEYRRLEAEIPVATRLPTLSEWRGSDHPLYIRGDHKQPDRPVPRRYLEAFDAEPYATQLSGREQLAEDLVRDDNPLTSRVIVNRIWHHLFGRGIVATTDNFGRLGTQPTHSRLLDYLAGEFRDRGWSIKQLIRQIVTSQTWRQQSTPSAKALDVDPENLLLSYRTTTRLEAEAIRDSLLAVSGRLQRLAPEGAVRGDSDRRSVYVNVIRNSLDPFLSSFDAPVPFSCKGRRDVTNVPAQALMMLNNPFVIKAAEQLSAGILADDSLHDPAQQVAAIWRRCFGRTPSESQLQAATAFLEQSQAGNEAIRQQIAQWDHQIAEHRSQIDAITKPAREKLMAAVAGESSVPSAADEALPSPLREWGFSKLSPDPAAKDHLALHGTARLEDGALIVDGGGWAASPALPMEIATKSLEVVVQLDDLDQRGGAAISIQSTDGNLFDAIVFAEREPRRWMSGSDHGRRTQSFRADEEQQAQQQPVHLVITYNGDGTIVCYRDGQPYGTGYKTGVQTFPAGRTQVIFGMRHGTRTTNGRMLKGRIYEARLYDQALTATQVQSLATRSVHAISHEQIVAALEPAEREKLLLLEQQMAALQRQRDASPPPPGPNQHWIDFAHSLLNMKEFLYVR</sequence>
<dbReference type="Pfam" id="PF07587">
    <property type="entry name" value="PSD1"/>
    <property type="match status" value="1"/>
</dbReference>
<dbReference type="InterPro" id="IPR011429">
    <property type="entry name" value="Cyt_c_Planctomycete-type"/>
</dbReference>